<evidence type="ECO:0000256" key="1">
    <source>
        <dbReference type="SAM" id="MobiDB-lite"/>
    </source>
</evidence>
<name>A0A6V7VK70_MELEN</name>
<reference evidence="2 3" key="1">
    <citation type="submission" date="2020-08" db="EMBL/GenBank/DDBJ databases">
        <authorList>
            <person name="Koutsovoulos G."/>
            <person name="Danchin GJ E."/>
        </authorList>
    </citation>
    <scope>NUCLEOTIDE SEQUENCE [LARGE SCALE GENOMIC DNA]</scope>
</reference>
<protein>
    <submittedName>
        <fullName evidence="2">Uncharacterized protein</fullName>
    </submittedName>
</protein>
<comment type="caution">
    <text evidence="2">The sequence shown here is derived from an EMBL/GenBank/DDBJ whole genome shotgun (WGS) entry which is preliminary data.</text>
</comment>
<accession>A0A6V7VK70</accession>
<feature type="region of interest" description="Disordered" evidence="1">
    <location>
        <begin position="35"/>
        <end position="57"/>
    </location>
</feature>
<dbReference type="Proteomes" id="UP000580250">
    <property type="component" value="Unassembled WGS sequence"/>
</dbReference>
<sequence>MFSSSLTSAKRLLQINYRLASRLVGKNIPVSSQNKLTKNASIKNEEEQNKENKTSTNKHSLIRGPITFPLTIDNFERICVKTTGAKEENERYLHLAKFKADKKSSKRFTFSYSNDAFLFLRSLDILTDECNENIHGIIEKCKGISKSKETSSSSFYLHKSSSFVSPKGLCLVGLVWNLEQKELYCQIKYIYGVNNLNNLNNNRTETLKIHWANLKGLRNIVYHMLYGWQNTQILGDKNFESPTTNH</sequence>
<proteinExistence type="predicted"/>
<dbReference type="EMBL" id="CAJEWN010000249">
    <property type="protein sequence ID" value="CAD2175192.1"/>
    <property type="molecule type" value="Genomic_DNA"/>
</dbReference>
<organism evidence="2 3">
    <name type="scientific">Meloidogyne enterolobii</name>
    <name type="common">Root-knot nematode worm</name>
    <name type="synonym">Meloidogyne mayaguensis</name>
    <dbReference type="NCBI Taxonomy" id="390850"/>
    <lineage>
        <taxon>Eukaryota</taxon>
        <taxon>Metazoa</taxon>
        <taxon>Ecdysozoa</taxon>
        <taxon>Nematoda</taxon>
        <taxon>Chromadorea</taxon>
        <taxon>Rhabditida</taxon>
        <taxon>Tylenchina</taxon>
        <taxon>Tylenchomorpha</taxon>
        <taxon>Tylenchoidea</taxon>
        <taxon>Meloidogynidae</taxon>
        <taxon>Meloidogyninae</taxon>
        <taxon>Meloidogyne</taxon>
    </lineage>
</organism>
<evidence type="ECO:0000313" key="3">
    <source>
        <dbReference type="Proteomes" id="UP000580250"/>
    </source>
</evidence>
<dbReference type="AlphaFoldDB" id="A0A6V7VK70"/>
<evidence type="ECO:0000313" key="2">
    <source>
        <dbReference type="EMBL" id="CAD2175192.1"/>
    </source>
</evidence>
<feature type="compositionally biased region" description="Basic and acidic residues" evidence="1">
    <location>
        <begin position="43"/>
        <end position="53"/>
    </location>
</feature>
<gene>
    <name evidence="2" type="ORF">MENT_LOCUS26903</name>
</gene>